<feature type="domain" description="Rhamnogalacturonase A/B/Epimerase-like pectate lyase" evidence="1">
    <location>
        <begin position="375"/>
        <end position="440"/>
    </location>
</feature>
<dbReference type="PANTHER" id="PTHR33928">
    <property type="entry name" value="POLYGALACTURONASE QRT3"/>
    <property type="match status" value="1"/>
</dbReference>
<dbReference type="GO" id="GO:0004650">
    <property type="term" value="F:polygalacturonase activity"/>
    <property type="evidence" value="ECO:0007669"/>
    <property type="project" value="InterPro"/>
</dbReference>
<accession>A0A166TKW7</accession>
<dbReference type="PANTHER" id="PTHR33928:SF2">
    <property type="entry name" value="PECTATE LYASE SUPERFAMILY PROTEIN DOMAIN-CONTAINING PROTEIN-RELATED"/>
    <property type="match status" value="1"/>
</dbReference>
<reference evidence="2 3" key="1">
    <citation type="journal article" date="2016" name="Mol. Biol. Evol.">
        <title>Comparative Genomics of Early-Diverging Mushroom-Forming Fungi Provides Insights into the Origins of Lignocellulose Decay Capabilities.</title>
        <authorList>
            <person name="Nagy L.G."/>
            <person name="Riley R."/>
            <person name="Tritt A."/>
            <person name="Adam C."/>
            <person name="Daum C."/>
            <person name="Floudas D."/>
            <person name="Sun H."/>
            <person name="Yadav J.S."/>
            <person name="Pangilinan J."/>
            <person name="Larsson K.H."/>
            <person name="Matsuura K."/>
            <person name="Barry K."/>
            <person name="Labutti K."/>
            <person name="Kuo R."/>
            <person name="Ohm R.A."/>
            <person name="Bhattacharya S.S."/>
            <person name="Shirouzu T."/>
            <person name="Yoshinaga Y."/>
            <person name="Martin F.M."/>
            <person name="Grigoriev I.V."/>
            <person name="Hibbett D.S."/>
        </authorList>
    </citation>
    <scope>NUCLEOTIDE SEQUENCE [LARGE SCALE GENOMIC DNA]</scope>
    <source>
        <strain evidence="2 3">CBS 109695</strain>
    </source>
</reference>
<dbReference type="FunFam" id="2.160.20.10:FF:000049">
    <property type="entry name" value="Putative exo-beta-1,3-glucanase"/>
    <property type="match status" value="1"/>
</dbReference>
<dbReference type="InterPro" id="IPR011050">
    <property type="entry name" value="Pectin_lyase_fold/virulence"/>
</dbReference>
<gene>
    <name evidence="2" type="ORF">FIBSPDRAFT_776949</name>
</gene>
<keyword evidence="2" id="KW-0378">Hydrolase</keyword>
<protein>
    <submittedName>
        <fullName evidence="2">Glycoside hydrolase family 55 protein</fullName>
    </submittedName>
</protein>
<proteinExistence type="predicted"/>
<dbReference type="SUPFAM" id="SSF51126">
    <property type="entry name" value="Pectin lyase-like"/>
    <property type="match status" value="2"/>
</dbReference>
<evidence type="ECO:0000259" key="1">
    <source>
        <dbReference type="Pfam" id="PF12708"/>
    </source>
</evidence>
<dbReference type="CDD" id="cd23668">
    <property type="entry name" value="GH55_beta13glucanase-like"/>
    <property type="match status" value="1"/>
</dbReference>
<evidence type="ECO:0000313" key="2">
    <source>
        <dbReference type="EMBL" id="KZP30727.1"/>
    </source>
</evidence>
<dbReference type="EMBL" id="KV417492">
    <property type="protein sequence ID" value="KZP30727.1"/>
    <property type="molecule type" value="Genomic_DNA"/>
</dbReference>
<name>A0A166TKW7_9AGAM</name>
<dbReference type="Pfam" id="PF12708">
    <property type="entry name" value="Pect-lyase_RHGA_epim"/>
    <property type="match status" value="2"/>
</dbReference>
<organism evidence="2 3">
    <name type="scientific">Athelia psychrophila</name>
    <dbReference type="NCBI Taxonomy" id="1759441"/>
    <lineage>
        <taxon>Eukaryota</taxon>
        <taxon>Fungi</taxon>
        <taxon>Dikarya</taxon>
        <taxon>Basidiomycota</taxon>
        <taxon>Agaricomycotina</taxon>
        <taxon>Agaricomycetes</taxon>
        <taxon>Agaricomycetidae</taxon>
        <taxon>Atheliales</taxon>
        <taxon>Atheliaceae</taxon>
        <taxon>Athelia</taxon>
    </lineage>
</organism>
<dbReference type="OrthoDB" id="1046782at2759"/>
<dbReference type="InterPro" id="IPR012334">
    <property type="entry name" value="Pectin_lyas_fold"/>
</dbReference>
<dbReference type="Proteomes" id="UP000076532">
    <property type="component" value="Unassembled WGS sequence"/>
</dbReference>
<keyword evidence="3" id="KW-1185">Reference proteome</keyword>
<dbReference type="Gene3D" id="2.160.20.10">
    <property type="entry name" value="Single-stranded right-handed beta-helix, Pectin lyase-like"/>
    <property type="match status" value="2"/>
</dbReference>
<dbReference type="STRING" id="436010.A0A166TKW7"/>
<feature type="domain" description="Rhamnogalacturonase A/B/Epimerase-like pectate lyase" evidence="1">
    <location>
        <begin position="18"/>
        <end position="242"/>
    </location>
</feature>
<sequence>MTHNGTSPYNPSANFTVYRNVISPYNAKGDGYSDDTAAIQRALTDGDGCAKSSCSGSTLFPKLVYFPPGNYIVSKTLQISMYTQIVGNPSNTPTIIPTSTFGANYVLDGFPTTGGSSWNGGAASLNFYKSIRNLNVDTTRVPAGVAITCVNWGVAQATSLRDMFFTMTESSQHMGIDMKGGGSGTFMGDLSFVGGNVGLNVNNEQFHFRNLNFELCTTAITTQHLYVGVFQNINFKDCGTGIVGQPTNGSEGVYSLSLIDSTASGVGTVIIAPMQSTSDIRAVVIDNLSTENVINIITTNTSDSSAGVILAGTKSGSKSVSSYVRGVIYTNQSTPVFTDGQAFNALQKPSSMLTQGRWYGQSKPVFSSLDVSDVVNIKGFGALGDGATDDLAIIQAVVNQTAGTGKMVYFPYGVYRISATLYIPPGTILQGEAWSSIRADSGNSSYWSNEMNPQPVLQIGKPGDTGTFVMSDMVVEPGNVYPGAKLVEINMAGAPGDIGIWDCIFRTGGTASAVDQGQLCTTNGHECKSAWGFMHITTSGSAYLENVWGWNADHGIDNTPGANAAALQTGRGALIESTSPTYFVGVAMEHCSLYSVQTYNAQNVWLGLIQDETPYWQRDNPAPSNWTVNSVYHDPDFSNCAIGDVNCRQAFGLNFDGGQNIFSYGSAVWTFAPTQTNDIWITNNTPTNLAIFNPNNGGTGGGWTNIIAAAAAGIANVTVAANPGSWGGGVVAAYLPFAS</sequence>
<dbReference type="InterPro" id="IPR039279">
    <property type="entry name" value="QRT3-like"/>
</dbReference>
<evidence type="ECO:0000313" key="3">
    <source>
        <dbReference type="Proteomes" id="UP000076532"/>
    </source>
</evidence>
<dbReference type="InterPro" id="IPR024535">
    <property type="entry name" value="RHGA/B-epi-like_pectate_lyase"/>
</dbReference>
<dbReference type="AlphaFoldDB" id="A0A166TKW7"/>